<keyword evidence="2" id="KW-1185">Reference proteome</keyword>
<dbReference type="Proteomes" id="UP001066276">
    <property type="component" value="Chromosome 8"/>
</dbReference>
<evidence type="ECO:0000313" key="1">
    <source>
        <dbReference type="EMBL" id="KAJ1117042.1"/>
    </source>
</evidence>
<evidence type="ECO:0000313" key="2">
    <source>
        <dbReference type="Proteomes" id="UP001066276"/>
    </source>
</evidence>
<name>A0AAV7NLY4_PLEWA</name>
<comment type="caution">
    <text evidence="1">The sequence shown here is derived from an EMBL/GenBank/DDBJ whole genome shotgun (WGS) entry which is preliminary data.</text>
</comment>
<accession>A0AAV7NLY4</accession>
<feature type="non-terminal residue" evidence="1">
    <location>
        <position position="111"/>
    </location>
</feature>
<protein>
    <submittedName>
        <fullName evidence="1">Uncharacterized protein</fullName>
    </submittedName>
</protein>
<sequence length="111" mass="11909">MCSMASICCRVWEVSSGPTRGVSGMSIVAAGFLVSFGLPSQTLIVGALHGGLPFKWCVGRCGTISTYRVSGDERPLRRPRITKRAPVLVDAHYYLGLIEACASRCGVRLGY</sequence>
<dbReference type="AlphaFoldDB" id="A0AAV7NLY4"/>
<proteinExistence type="predicted"/>
<gene>
    <name evidence="1" type="ORF">NDU88_005242</name>
</gene>
<organism evidence="1 2">
    <name type="scientific">Pleurodeles waltl</name>
    <name type="common">Iberian ribbed newt</name>
    <dbReference type="NCBI Taxonomy" id="8319"/>
    <lineage>
        <taxon>Eukaryota</taxon>
        <taxon>Metazoa</taxon>
        <taxon>Chordata</taxon>
        <taxon>Craniata</taxon>
        <taxon>Vertebrata</taxon>
        <taxon>Euteleostomi</taxon>
        <taxon>Amphibia</taxon>
        <taxon>Batrachia</taxon>
        <taxon>Caudata</taxon>
        <taxon>Salamandroidea</taxon>
        <taxon>Salamandridae</taxon>
        <taxon>Pleurodelinae</taxon>
        <taxon>Pleurodeles</taxon>
    </lineage>
</organism>
<reference evidence="1" key="1">
    <citation type="journal article" date="2022" name="bioRxiv">
        <title>Sequencing and chromosome-scale assembly of the giantPleurodeles waltlgenome.</title>
        <authorList>
            <person name="Brown T."/>
            <person name="Elewa A."/>
            <person name="Iarovenko S."/>
            <person name="Subramanian E."/>
            <person name="Araus A.J."/>
            <person name="Petzold A."/>
            <person name="Susuki M."/>
            <person name="Suzuki K.-i.T."/>
            <person name="Hayashi T."/>
            <person name="Toyoda A."/>
            <person name="Oliveira C."/>
            <person name="Osipova E."/>
            <person name="Leigh N.D."/>
            <person name="Simon A."/>
            <person name="Yun M.H."/>
        </authorList>
    </citation>
    <scope>NUCLEOTIDE SEQUENCE</scope>
    <source>
        <strain evidence="1">20211129_DDA</strain>
        <tissue evidence="1">Liver</tissue>
    </source>
</reference>
<dbReference type="EMBL" id="JANPWB010000012">
    <property type="protein sequence ID" value="KAJ1117042.1"/>
    <property type="molecule type" value="Genomic_DNA"/>
</dbReference>